<accession>A0ABP9AWY2</accession>
<dbReference type="Proteomes" id="UP001500187">
    <property type="component" value="Unassembled WGS sequence"/>
</dbReference>
<evidence type="ECO:0000313" key="2">
    <source>
        <dbReference type="EMBL" id="GAA4787175.1"/>
    </source>
</evidence>
<sequence>MTLKNLLARRPDPLIMLIIVAVILAILLPARGDFAEGFSLATKIAIALLFFLYGARLSPTEALQGLKHWKLHSTILGFTYLVFPLLGLALYPLTYVLGQELYLGLLFMCLVPSTVQSSVAFTSLARGNVAGAIVSASASNIAGILLTPLLVMLLMRNGDLVISGSAFLDISIQLLLPFLIGQLLRRWVGGIAKNKLTKNVDRLSIGMVVYSAFSAGIVDGVWSRIGIWQLVVLVILSLLIVEFMLWFSGFVSNKLGFSYGDRVAVQFCGSKKSLATGVPMAAVIFGGGAVGAIILPLMVFHQVQLMICAARAAKWARQAP</sequence>
<feature type="transmembrane region" description="Helical" evidence="1">
    <location>
        <begin position="228"/>
        <end position="252"/>
    </location>
</feature>
<feature type="transmembrane region" description="Helical" evidence="1">
    <location>
        <begin position="37"/>
        <end position="55"/>
    </location>
</feature>
<proteinExistence type="predicted"/>
<feature type="transmembrane region" description="Helical" evidence="1">
    <location>
        <begin position="205"/>
        <end position="222"/>
    </location>
</feature>
<dbReference type="InterPro" id="IPR038770">
    <property type="entry name" value="Na+/solute_symporter_sf"/>
</dbReference>
<feature type="transmembrane region" description="Helical" evidence="1">
    <location>
        <begin position="160"/>
        <end position="184"/>
    </location>
</feature>
<dbReference type="Gene3D" id="1.20.1530.20">
    <property type="match status" value="1"/>
</dbReference>
<feature type="transmembrane region" description="Helical" evidence="1">
    <location>
        <begin position="129"/>
        <end position="154"/>
    </location>
</feature>
<feature type="transmembrane region" description="Helical" evidence="1">
    <location>
        <begin position="273"/>
        <end position="299"/>
    </location>
</feature>
<keyword evidence="1" id="KW-0812">Transmembrane</keyword>
<dbReference type="PANTHER" id="PTHR18640">
    <property type="entry name" value="SOLUTE CARRIER FAMILY 10 MEMBER 7"/>
    <property type="match status" value="1"/>
</dbReference>
<keyword evidence="3" id="KW-1185">Reference proteome</keyword>
<feature type="transmembrane region" description="Helical" evidence="1">
    <location>
        <begin position="101"/>
        <end position="122"/>
    </location>
</feature>
<dbReference type="EMBL" id="BAABKP010000001">
    <property type="protein sequence ID" value="GAA4787175.1"/>
    <property type="molecule type" value="Genomic_DNA"/>
</dbReference>
<comment type="caution">
    <text evidence="2">The sequence shown here is derived from an EMBL/GenBank/DDBJ whole genome shotgun (WGS) entry which is preliminary data.</text>
</comment>
<gene>
    <name evidence="2" type="ORF">GCM10023352_00870</name>
</gene>
<organism evidence="2 3">
    <name type="scientific">Rothia endophytica</name>
    <dbReference type="NCBI Taxonomy" id="1324766"/>
    <lineage>
        <taxon>Bacteria</taxon>
        <taxon>Bacillati</taxon>
        <taxon>Actinomycetota</taxon>
        <taxon>Actinomycetes</taxon>
        <taxon>Micrococcales</taxon>
        <taxon>Micrococcaceae</taxon>
        <taxon>Rothia</taxon>
    </lineage>
</organism>
<evidence type="ECO:0000313" key="3">
    <source>
        <dbReference type="Proteomes" id="UP001500187"/>
    </source>
</evidence>
<evidence type="ECO:0000256" key="1">
    <source>
        <dbReference type="SAM" id="Phobius"/>
    </source>
</evidence>
<keyword evidence="1" id="KW-1133">Transmembrane helix</keyword>
<protein>
    <submittedName>
        <fullName evidence="2">Bile acid:sodium symporter</fullName>
    </submittedName>
</protein>
<name>A0ABP9AWY2_9MICC</name>
<dbReference type="RefSeq" id="WP_251379593.1">
    <property type="nucleotide sequence ID" value="NZ_BAABKP010000001.1"/>
</dbReference>
<dbReference type="InterPro" id="IPR016833">
    <property type="entry name" value="Put_Na-Bile_cotransptr"/>
</dbReference>
<feature type="transmembrane region" description="Helical" evidence="1">
    <location>
        <begin position="12"/>
        <end position="31"/>
    </location>
</feature>
<dbReference type="PANTHER" id="PTHR18640:SF5">
    <property type="entry name" value="SODIUM_BILE ACID COTRANSPORTER 7"/>
    <property type="match status" value="1"/>
</dbReference>
<dbReference type="Pfam" id="PF13593">
    <property type="entry name" value="SBF_like"/>
    <property type="match status" value="1"/>
</dbReference>
<reference evidence="3" key="1">
    <citation type="journal article" date="2019" name="Int. J. Syst. Evol. Microbiol.">
        <title>The Global Catalogue of Microorganisms (GCM) 10K type strain sequencing project: providing services to taxonomists for standard genome sequencing and annotation.</title>
        <authorList>
            <consortium name="The Broad Institute Genomics Platform"/>
            <consortium name="The Broad Institute Genome Sequencing Center for Infectious Disease"/>
            <person name="Wu L."/>
            <person name="Ma J."/>
        </authorList>
    </citation>
    <scope>NUCLEOTIDE SEQUENCE [LARGE SCALE GENOMIC DNA]</scope>
    <source>
        <strain evidence="3">JCM 18541</strain>
    </source>
</reference>
<feature type="transmembrane region" description="Helical" evidence="1">
    <location>
        <begin position="75"/>
        <end position="95"/>
    </location>
</feature>
<dbReference type="PIRSF" id="PIRSF026166">
    <property type="entry name" value="UCP026166"/>
    <property type="match status" value="1"/>
</dbReference>
<keyword evidence="1" id="KW-0472">Membrane</keyword>